<dbReference type="AlphaFoldDB" id="A0A5C5VF02"/>
<dbReference type="Proteomes" id="UP000316714">
    <property type="component" value="Unassembled WGS sequence"/>
</dbReference>
<evidence type="ECO:0000256" key="1">
    <source>
        <dbReference type="SAM" id="Coils"/>
    </source>
</evidence>
<name>A0A5C5VF02_9BACT</name>
<protein>
    <recommendedName>
        <fullName evidence="5">Carboxypeptidase regulatory-like domain-containing protein</fullName>
    </recommendedName>
</protein>
<sequence length="411" mass="45359" precursor="true">MPLSSTLPCRFTALAFLFGACVPAWGQATRSHEEAILDEVKSVRREVESLNEKIDRLEKLLQGDRSSGDFSAVRLRVESPDGTPLEGFRVRLTSGQQGGRRIEATGVSSPEGVALDRRLPYGEYRLRVDDPQYEWGETFRSVMIEPGVATDRVIVAPDPSLRATVRLESELDFTGLKGLRFGTLRRPSGAGVVMYDAPEPGEESDRWETFPRLGDGISFAGVIVRVSSTQTLPQPDGEDADWITGSQRFLLTRDKAYRVLDTDGATVDLPDEGSAFRPNKDHESESTQRYDAGYLLAELEELDAATPVLELAAGDAQVMLTSLVGRATDDVARALRQRTRESTDLENPTVWLTARIDEDSAWVPRFLKPPEATSDGKTSEWAHGESGIMHIVMRTVELPPGDEVTLRIESP</sequence>
<evidence type="ECO:0000313" key="4">
    <source>
        <dbReference type="Proteomes" id="UP000316714"/>
    </source>
</evidence>
<evidence type="ECO:0000256" key="2">
    <source>
        <dbReference type="SAM" id="SignalP"/>
    </source>
</evidence>
<dbReference type="RefSeq" id="WP_197531316.1">
    <property type="nucleotide sequence ID" value="NZ_SIHJ01000001.1"/>
</dbReference>
<evidence type="ECO:0000313" key="3">
    <source>
        <dbReference type="EMBL" id="TWT37228.1"/>
    </source>
</evidence>
<proteinExistence type="predicted"/>
<dbReference type="SUPFAM" id="SSF49478">
    <property type="entry name" value="Cna protein B-type domain"/>
    <property type="match status" value="1"/>
</dbReference>
<keyword evidence="4" id="KW-1185">Reference proteome</keyword>
<feature type="chain" id="PRO_5022671940" description="Carboxypeptidase regulatory-like domain-containing protein" evidence="2">
    <location>
        <begin position="27"/>
        <end position="411"/>
    </location>
</feature>
<comment type="caution">
    <text evidence="3">The sequence shown here is derived from an EMBL/GenBank/DDBJ whole genome shotgun (WGS) entry which is preliminary data.</text>
</comment>
<accession>A0A5C5VF02</accession>
<reference evidence="3 4" key="1">
    <citation type="submission" date="2019-02" db="EMBL/GenBank/DDBJ databases">
        <title>Deep-cultivation of Planctomycetes and their phenomic and genomic characterization uncovers novel biology.</title>
        <authorList>
            <person name="Wiegand S."/>
            <person name="Jogler M."/>
            <person name="Boedeker C."/>
            <person name="Pinto D."/>
            <person name="Vollmers J."/>
            <person name="Rivas-Marin E."/>
            <person name="Kohn T."/>
            <person name="Peeters S.H."/>
            <person name="Heuer A."/>
            <person name="Rast P."/>
            <person name="Oberbeckmann S."/>
            <person name="Bunk B."/>
            <person name="Jeske O."/>
            <person name="Meyerdierks A."/>
            <person name="Storesund J.E."/>
            <person name="Kallscheuer N."/>
            <person name="Luecker S."/>
            <person name="Lage O.M."/>
            <person name="Pohl T."/>
            <person name="Merkel B.J."/>
            <person name="Hornburger P."/>
            <person name="Mueller R.-W."/>
            <person name="Bruemmer F."/>
            <person name="Labrenz M."/>
            <person name="Spormann A.M."/>
            <person name="Op Den Camp H."/>
            <person name="Overmann J."/>
            <person name="Amann R."/>
            <person name="Jetten M.S.M."/>
            <person name="Mascher T."/>
            <person name="Medema M.H."/>
            <person name="Devos D.P."/>
            <person name="Kaster A.-K."/>
            <person name="Ovreas L."/>
            <person name="Rohde M."/>
            <person name="Galperin M.Y."/>
            <person name="Jogler C."/>
        </authorList>
    </citation>
    <scope>NUCLEOTIDE SEQUENCE [LARGE SCALE GENOMIC DNA]</scope>
    <source>
        <strain evidence="3 4">KOR34</strain>
    </source>
</reference>
<keyword evidence="1" id="KW-0175">Coiled coil</keyword>
<evidence type="ECO:0008006" key="5">
    <source>
        <dbReference type="Google" id="ProtNLM"/>
    </source>
</evidence>
<gene>
    <name evidence="3" type="ORF">KOR34_21750</name>
</gene>
<feature type="coiled-coil region" evidence="1">
    <location>
        <begin position="33"/>
        <end position="67"/>
    </location>
</feature>
<feature type="signal peptide" evidence="2">
    <location>
        <begin position="1"/>
        <end position="26"/>
    </location>
</feature>
<keyword evidence="2" id="KW-0732">Signal</keyword>
<dbReference type="EMBL" id="SIHJ01000001">
    <property type="protein sequence ID" value="TWT37228.1"/>
    <property type="molecule type" value="Genomic_DNA"/>
</dbReference>
<organism evidence="3 4">
    <name type="scientific">Posidoniimonas corsicana</name>
    <dbReference type="NCBI Taxonomy" id="1938618"/>
    <lineage>
        <taxon>Bacteria</taxon>
        <taxon>Pseudomonadati</taxon>
        <taxon>Planctomycetota</taxon>
        <taxon>Planctomycetia</taxon>
        <taxon>Pirellulales</taxon>
        <taxon>Lacipirellulaceae</taxon>
        <taxon>Posidoniimonas</taxon>
    </lineage>
</organism>